<gene>
    <name evidence="1" type="ORF">HMPREF9249_02612</name>
</gene>
<evidence type="ECO:0000313" key="2">
    <source>
        <dbReference type="Proteomes" id="UP000004722"/>
    </source>
</evidence>
<comment type="caution">
    <text evidence="1">The sequence shown here is derived from an EMBL/GenBank/DDBJ whole genome shotgun (WGS) entry which is preliminary data.</text>
</comment>
<dbReference type="RefSeq" id="WP_005730046.1">
    <property type="nucleotide sequence ID" value="NZ_JH932276.1"/>
</dbReference>
<reference evidence="1 2" key="1">
    <citation type="submission" date="2012-07" db="EMBL/GenBank/DDBJ databases">
        <title>The Genome Sequence of Lactobacillus crispatus FB077-07.</title>
        <authorList>
            <consortium name="The Broad Institute Genome Sequencing Platform"/>
            <person name="Earl A."/>
            <person name="Ward D."/>
            <person name="Feldgarden M."/>
            <person name="Gevers D."/>
            <person name="Saerens B."/>
            <person name="Vaneechoutte M."/>
            <person name="Walker B."/>
            <person name="Young S.K."/>
            <person name="Zeng Q."/>
            <person name="Gargeya S."/>
            <person name="Fitzgerald M."/>
            <person name="Haas B."/>
            <person name="Abouelleil A."/>
            <person name="Alvarado L."/>
            <person name="Arachchi H.M."/>
            <person name="Berlin A.M."/>
            <person name="Chapman S.B."/>
            <person name="Goldberg J."/>
            <person name="Griggs A."/>
            <person name="Gujja S."/>
            <person name="Hansen M."/>
            <person name="Howarth C."/>
            <person name="Imamovic A."/>
            <person name="Larimer J."/>
            <person name="McCowen C."/>
            <person name="Montmayeur A."/>
            <person name="Murphy C."/>
            <person name="Neiman D."/>
            <person name="Pearson M."/>
            <person name="Priest M."/>
            <person name="Roberts A."/>
            <person name="Saif S."/>
            <person name="Shea T."/>
            <person name="Sisk P."/>
            <person name="Sykes S."/>
            <person name="Wortman J."/>
            <person name="Nusbaum C."/>
            <person name="Birren B."/>
        </authorList>
    </citation>
    <scope>NUCLEOTIDE SEQUENCE [LARGE SCALE GENOMIC DNA]</scope>
    <source>
        <strain evidence="1 2">FB077-07</strain>
    </source>
</reference>
<evidence type="ECO:0008006" key="3">
    <source>
        <dbReference type="Google" id="ProtNLM"/>
    </source>
</evidence>
<accession>K1MC86</accession>
<evidence type="ECO:0000313" key="1">
    <source>
        <dbReference type="EMBL" id="EKB61792.1"/>
    </source>
</evidence>
<organism evidence="1 2">
    <name type="scientific">Lactobacillus crispatus FB077-07</name>
    <dbReference type="NCBI Taxonomy" id="883092"/>
    <lineage>
        <taxon>Bacteria</taxon>
        <taxon>Bacillati</taxon>
        <taxon>Bacillota</taxon>
        <taxon>Bacilli</taxon>
        <taxon>Lactobacillales</taxon>
        <taxon>Lactobacillaceae</taxon>
        <taxon>Lactobacillus</taxon>
    </lineage>
</organism>
<sequence length="78" mass="9034">MTLERIIKFMFDSIGSYLSIRKIANTLTSMGHKITPNTVERYINALLDSLIIYDVSRFDIHGKEQLGSLKKILHYAWC</sequence>
<protein>
    <recommendedName>
        <fullName evidence="3">DUF4143 domain-containing protein</fullName>
    </recommendedName>
</protein>
<dbReference type="HOGENOM" id="CLU_2617514_0_0_9"/>
<dbReference type="AlphaFoldDB" id="K1MC86"/>
<dbReference type="Proteomes" id="UP000004722">
    <property type="component" value="Unassembled WGS sequence"/>
</dbReference>
<name>K1MC86_9LACO</name>
<dbReference type="EMBL" id="AGZG01000128">
    <property type="protein sequence ID" value="EKB61792.1"/>
    <property type="molecule type" value="Genomic_DNA"/>
</dbReference>
<proteinExistence type="predicted"/>